<sequence>MNLPSTHGRSRFISRESAPTWEHGVVVGTGRSGALLHGHSGQHHVVLTHEEFFPWLNPAPVAPFLAGILPGVRREVLAGRSARAAELVETQLAADNYPQGVMTNPFLPIASVAIEGDAGHATPGSYRRLVDMAAAAIEISWTDEANGAQRITLRADRIRNTFRIEVHSERPRNVRVTVDRVRESGQQGGGLRATDYTQRLESRVFRPRERTLVLKLSAPNGAGPTGISTVEALSVTGTVGTVGEAGLVVTRTSASDPLVLELATSVADLPTSHGGPDTDAVGISHRELFGRSSLDLAAAAFREVPTEKVHELARSGDEGAQRAAVELAYAAGRYNIVSSTGVIPANLVGVWQGTLAPAWSGDYTLNGNVPVGTAAALVATGTPELALAVPRLLDRILPDFASNAERLFGAAGIHVPARVSTNGHANHFSPAYPHQYWIGGGAWLLRIAYDSFSSTGDTAFLESWLWPFAHGVMAFYETALPVLDGVRHVVPSYSPENSPRGLTTPLAVDATSEVAAVRDAATIAARLATARGEGDLAARWVGLRASLPAYRVADDGTLAEWIDPRAGEQHAHRHVSHLHPFLYEGDEAVGDPRLRAAARALVRTRVAWRAEAPWAPPGHMEMAFGLAQLGIAAATLGESELALQCVHWLAIDHWQPGMVSTHDAGEIFNMDASGALPAVVAAMLLRSSPSELELLPALPTAWRRGSIRGLCGRGGVVVHELVWDGDVASAVVSLRPGSEATRDGAIRVGAGSGFVVQRQDGVADDEAGSLSVTARRILLHR</sequence>
<evidence type="ECO:0000259" key="1">
    <source>
        <dbReference type="Pfam" id="PF14498"/>
    </source>
</evidence>
<dbReference type="InterPro" id="IPR049053">
    <property type="entry name" value="AFCA-like_C"/>
</dbReference>
<reference evidence="5" key="1">
    <citation type="journal article" date="2019" name="Int. J. Syst. Evol. Microbiol.">
        <title>The Global Catalogue of Microorganisms (GCM) 10K type strain sequencing project: providing services to taxonomists for standard genome sequencing and annotation.</title>
        <authorList>
            <consortium name="The Broad Institute Genomics Platform"/>
            <consortium name="The Broad Institute Genome Sequencing Center for Infectious Disease"/>
            <person name="Wu L."/>
            <person name="Ma J."/>
        </authorList>
    </citation>
    <scope>NUCLEOTIDE SEQUENCE [LARGE SCALE GENOMIC DNA]</scope>
    <source>
        <strain evidence="5">JCM 17810</strain>
    </source>
</reference>
<feature type="domain" description="Glycosyl hydrolase family 95 catalytic" evidence="3">
    <location>
        <begin position="284"/>
        <end position="684"/>
    </location>
</feature>
<dbReference type="PANTHER" id="PTHR31084">
    <property type="entry name" value="ALPHA-L-FUCOSIDASE 2"/>
    <property type="match status" value="1"/>
</dbReference>
<dbReference type="EMBL" id="BAABGN010000005">
    <property type="protein sequence ID" value="GAA4421212.1"/>
    <property type="molecule type" value="Genomic_DNA"/>
</dbReference>
<evidence type="ECO:0000259" key="3">
    <source>
        <dbReference type="Pfam" id="PF22124"/>
    </source>
</evidence>
<dbReference type="Gene3D" id="1.50.10.10">
    <property type="match status" value="1"/>
</dbReference>
<accession>A0ABP8L326</accession>
<feature type="domain" description="Glycosyl hydrolase family 95 N-terminal" evidence="1">
    <location>
        <begin position="16"/>
        <end position="250"/>
    </location>
</feature>
<dbReference type="Pfam" id="PF22124">
    <property type="entry name" value="Glyco_hydro_95_cat"/>
    <property type="match status" value="1"/>
</dbReference>
<comment type="caution">
    <text evidence="4">The sequence shown here is derived from an EMBL/GenBank/DDBJ whole genome shotgun (WGS) entry which is preliminary data.</text>
</comment>
<dbReference type="PANTHER" id="PTHR31084:SF0">
    <property type="entry name" value="ALPHA-L-FUCOSIDASE 2"/>
    <property type="match status" value="1"/>
</dbReference>
<proteinExistence type="predicted"/>
<dbReference type="InterPro" id="IPR054363">
    <property type="entry name" value="GH95_cat"/>
</dbReference>
<organism evidence="4 5">
    <name type="scientific">Georgenia halophila</name>
    <dbReference type="NCBI Taxonomy" id="620889"/>
    <lineage>
        <taxon>Bacteria</taxon>
        <taxon>Bacillati</taxon>
        <taxon>Actinomycetota</taxon>
        <taxon>Actinomycetes</taxon>
        <taxon>Micrococcales</taxon>
        <taxon>Bogoriellaceae</taxon>
        <taxon>Georgenia</taxon>
    </lineage>
</organism>
<name>A0ABP8L326_9MICO</name>
<dbReference type="Pfam" id="PF21307">
    <property type="entry name" value="Glyco_hydro_95_C"/>
    <property type="match status" value="1"/>
</dbReference>
<dbReference type="InterPro" id="IPR027414">
    <property type="entry name" value="GH95_N_dom"/>
</dbReference>
<dbReference type="Pfam" id="PF14498">
    <property type="entry name" value="Glyco_hyd_65N_2"/>
    <property type="match status" value="1"/>
</dbReference>
<dbReference type="InterPro" id="IPR008928">
    <property type="entry name" value="6-hairpin_glycosidase_sf"/>
</dbReference>
<dbReference type="RefSeq" id="WP_345215521.1">
    <property type="nucleotide sequence ID" value="NZ_BAABGN010000005.1"/>
</dbReference>
<evidence type="ECO:0000313" key="4">
    <source>
        <dbReference type="EMBL" id="GAA4421212.1"/>
    </source>
</evidence>
<protein>
    <submittedName>
        <fullName evidence="4">Glycoside hydrolase N-terminal domain-containing protein</fullName>
    </submittedName>
</protein>
<dbReference type="GO" id="GO:0016787">
    <property type="term" value="F:hydrolase activity"/>
    <property type="evidence" value="ECO:0007669"/>
    <property type="project" value="UniProtKB-KW"/>
</dbReference>
<gene>
    <name evidence="4" type="ORF">GCM10023169_13840</name>
</gene>
<dbReference type="InterPro" id="IPR012341">
    <property type="entry name" value="6hp_glycosidase-like_sf"/>
</dbReference>
<evidence type="ECO:0000313" key="5">
    <source>
        <dbReference type="Proteomes" id="UP001500622"/>
    </source>
</evidence>
<keyword evidence="4" id="KW-0378">Hydrolase</keyword>
<dbReference type="Proteomes" id="UP001500622">
    <property type="component" value="Unassembled WGS sequence"/>
</dbReference>
<keyword evidence="5" id="KW-1185">Reference proteome</keyword>
<evidence type="ECO:0000259" key="2">
    <source>
        <dbReference type="Pfam" id="PF21307"/>
    </source>
</evidence>
<dbReference type="SUPFAM" id="SSF48208">
    <property type="entry name" value="Six-hairpin glycosidases"/>
    <property type="match status" value="1"/>
</dbReference>
<feature type="domain" description="Alpha fucosidase A-like C-terminal" evidence="2">
    <location>
        <begin position="687"/>
        <end position="736"/>
    </location>
</feature>